<dbReference type="Gene3D" id="3.30.479.30">
    <property type="entry name" value="Band 7 domain"/>
    <property type="match status" value="1"/>
</dbReference>
<evidence type="ECO:0000259" key="8">
    <source>
        <dbReference type="SMART" id="SM00244"/>
    </source>
</evidence>
<dbReference type="InterPro" id="IPR050710">
    <property type="entry name" value="Band7/mec-2_domain"/>
</dbReference>
<keyword evidence="3 6" id="KW-0812">Transmembrane</keyword>
<evidence type="ECO:0000256" key="1">
    <source>
        <dbReference type="ARBA" id="ARBA00004167"/>
    </source>
</evidence>
<dbReference type="RefSeq" id="WP_040010593.1">
    <property type="nucleotide sequence ID" value="NZ_CP009574.1"/>
</dbReference>
<feature type="compositionally biased region" description="Low complexity" evidence="7">
    <location>
        <begin position="47"/>
        <end position="59"/>
    </location>
</feature>
<protein>
    <recommendedName>
        <fullName evidence="6">Protein HflK</fullName>
    </recommendedName>
</protein>
<feature type="domain" description="Band 7" evidence="8">
    <location>
        <begin position="85"/>
        <end position="245"/>
    </location>
</feature>
<evidence type="ECO:0000256" key="3">
    <source>
        <dbReference type="ARBA" id="ARBA00022692"/>
    </source>
</evidence>
<dbReference type="PANTHER" id="PTHR43327:SF2">
    <property type="entry name" value="MODULATOR OF FTSH PROTEASE HFLK"/>
    <property type="match status" value="1"/>
</dbReference>
<gene>
    <name evidence="9" type="ORF">LO80_09705</name>
</gene>
<proteinExistence type="inferred from homology"/>
<name>A0A097ERN0_9GAMM</name>
<evidence type="ECO:0000313" key="9">
    <source>
        <dbReference type="EMBL" id="AIT10219.1"/>
    </source>
</evidence>
<organism evidence="9 10">
    <name type="scientific">Candidatus Francisella endociliophora</name>
    <dbReference type="NCBI Taxonomy" id="653937"/>
    <lineage>
        <taxon>Bacteria</taxon>
        <taxon>Pseudomonadati</taxon>
        <taxon>Pseudomonadota</taxon>
        <taxon>Gammaproteobacteria</taxon>
        <taxon>Thiotrichales</taxon>
        <taxon>Francisellaceae</taxon>
        <taxon>Francisella</taxon>
    </lineage>
</organism>
<evidence type="ECO:0000256" key="7">
    <source>
        <dbReference type="SAM" id="MobiDB-lite"/>
    </source>
</evidence>
<dbReference type="NCBIfam" id="TIGR01933">
    <property type="entry name" value="hflK"/>
    <property type="match status" value="1"/>
</dbReference>
<keyword evidence="10" id="KW-1185">Reference proteome</keyword>
<dbReference type="KEGG" id="frf:LO80_09705"/>
<evidence type="ECO:0000313" key="10">
    <source>
        <dbReference type="Proteomes" id="UP000029672"/>
    </source>
</evidence>
<feature type="region of interest" description="Disordered" evidence="7">
    <location>
        <begin position="32"/>
        <end position="59"/>
    </location>
</feature>
<dbReference type="InterPro" id="IPR036013">
    <property type="entry name" value="Band_7/SPFH_dom_sf"/>
</dbReference>
<dbReference type="SMART" id="SM00244">
    <property type="entry name" value="PHB"/>
    <property type="match status" value="1"/>
</dbReference>
<feature type="transmembrane region" description="Helical" evidence="6">
    <location>
        <begin position="70"/>
        <end position="90"/>
    </location>
</feature>
<dbReference type="Pfam" id="PF01145">
    <property type="entry name" value="Band_7"/>
    <property type="match status" value="1"/>
</dbReference>
<evidence type="ECO:0000256" key="4">
    <source>
        <dbReference type="ARBA" id="ARBA00022989"/>
    </source>
</evidence>
<dbReference type="PANTHER" id="PTHR43327">
    <property type="entry name" value="STOMATIN-LIKE PROTEIN 2, MITOCHONDRIAL"/>
    <property type="match status" value="1"/>
</dbReference>
<evidence type="ECO:0000256" key="2">
    <source>
        <dbReference type="ARBA" id="ARBA00006971"/>
    </source>
</evidence>
<comment type="similarity">
    <text evidence="2 6">Belongs to the band 7/mec-2 family. HflK subfamily.</text>
</comment>
<dbReference type="SUPFAM" id="SSF117892">
    <property type="entry name" value="Band 7/SPFH domain"/>
    <property type="match status" value="1"/>
</dbReference>
<dbReference type="GO" id="GO:0016020">
    <property type="term" value="C:membrane"/>
    <property type="evidence" value="ECO:0007669"/>
    <property type="project" value="UniProtKB-SubCell"/>
</dbReference>
<evidence type="ECO:0000256" key="6">
    <source>
        <dbReference type="RuleBase" id="RU364113"/>
    </source>
</evidence>
<dbReference type="STRING" id="1547445.LO80_09705"/>
<dbReference type="InterPro" id="IPR001107">
    <property type="entry name" value="Band_7"/>
</dbReference>
<keyword evidence="5 6" id="KW-0472">Membrane</keyword>
<reference evidence="9 10" key="1">
    <citation type="submission" date="2014-10" db="EMBL/GenBank/DDBJ databases">
        <title>Whole genome sequence of Francisella endociliophora strain FSC1006, isolated from a laboratory culture of the marine ciliate Euplotes raikovi.</title>
        <authorList>
            <person name="Granberg M."/>
            <person name="Backman S."/>
            <person name="Lundmark E."/>
            <person name="Nilsson E."/>
            <person name="Karlsson E."/>
            <person name="Thelaus J."/>
            <person name="Ohrman C."/>
            <person name="Larkeryd A."/>
            <person name="Stenberg P."/>
        </authorList>
    </citation>
    <scope>NUCLEOTIDE SEQUENCE [LARGE SCALE GENOMIC DNA]</scope>
    <source>
        <strain evidence="9 10">FSC1006</strain>
    </source>
</reference>
<dbReference type="HOGENOM" id="CLU_039173_1_0_6"/>
<dbReference type="Proteomes" id="UP000029672">
    <property type="component" value="Chromosome"/>
</dbReference>
<dbReference type="EMBL" id="CP009574">
    <property type="protein sequence ID" value="AIT10219.1"/>
    <property type="molecule type" value="Genomic_DNA"/>
</dbReference>
<dbReference type="CDD" id="cd03404">
    <property type="entry name" value="SPFH_HflK"/>
    <property type="match status" value="1"/>
</dbReference>
<dbReference type="AlphaFoldDB" id="A0A097ERN0"/>
<sequence>MIKKLKQRWFWSKNQEQGPPDLEEMIKKFFGGKKKKESNDDNESIYSKNANNNNKNSNKAIFEKPPVGKIATIVIGVLIAAWVGFGFYVVQPAEQAAVLRLGKFSKMVEPGLHWHPIGIDTVYKENVQELKTTSLKRDMLTSEENIVHISFTVQYRIADLQKYLFSNTNPTQLLQQALESAVRQVVGENKLEQILTTNRAVITQQVRKEMESLLKTYQTGIYVSEVIMQPAQAPDAVKSAFDDVIKAREDREREQNEAEAYANRVVPVAQGKAQRILDQANAYKQKVVLEAEGEIAQFEQLLPIYKKSPDIVMNQMYFDTISNVLQHNKIFLVDGDGAKNIFYGLDNAQKQALLPNTKGGN</sequence>
<comment type="subunit">
    <text evidence="6">HflC and HflK may interact to form a multimeric complex.</text>
</comment>
<dbReference type="InterPro" id="IPR010201">
    <property type="entry name" value="HflK"/>
</dbReference>
<accession>A0A097ERN0</accession>
<dbReference type="eggNOG" id="COG0330">
    <property type="taxonomic scope" value="Bacteria"/>
</dbReference>
<evidence type="ECO:0000256" key="5">
    <source>
        <dbReference type="ARBA" id="ARBA00023136"/>
    </source>
</evidence>
<comment type="function">
    <text evidence="6">HflC and HflK could encode or regulate a protease.</text>
</comment>
<comment type="subcellular location">
    <subcellularLocation>
        <location evidence="1">Membrane</location>
        <topology evidence="1">Single-pass membrane protein</topology>
    </subcellularLocation>
</comment>
<dbReference type="OrthoDB" id="9779595at2"/>
<keyword evidence="4 6" id="KW-1133">Transmembrane helix</keyword>